<evidence type="ECO:0000313" key="3">
    <source>
        <dbReference type="Proteomes" id="UP000215506"/>
    </source>
</evidence>
<dbReference type="Proteomes" id="UP000215506">
    <property type="component" value="Unassembled WGS sequence"/>
</dbReference>
<protein>
    <submittedName>
        <fullName evidence="2">Uncharacterized protein</fullName>
    </submittedName>
</protein>
<keyword evidence="1" id="KW-0472">Membrane</keyword>
<keyword evidence="1" id="KW-1133">Transmembrane helix</keyword>
<feature type="transmembrane region" description="Helical" evidence="1">
    <location>
        <begin position="94"/>
        <end position="118"/>
    </location>
</feature>
<keyword evidence="3" id="KW-1185">Reference proteome</keyword>
<organism evidence="2 3">
    <name type="scientific">Nocardia cerradoensis</name>
    <dbReference type="NCBI Taxonomy" id="85688"/>
    <lineage>
        <taxon>Bacteria</taxon>
        <taxon>Bacillati</taxon>
        <taxon>Actinomycetota</taxon>
        <taxon>Actinomycetes</taxon>
        <taxon>Mycobacteriales</taxon>
        <taxon>Nocardiaceae</taxon>
        <taxon>Nocardia</taxon>
    </lineage>
</organism>
<keyword evidence="1" id="KW-0812">Transmembrane</keyword>
<accession>A0A231H8H2</accession>
<name>A0A231H8H2_9NOCA</name>
<comment type="caution">
    <text evidence="2">The sequence shown here is derived from an EMBL/GenBank/DDBJ whole genome shotgun (WGS) entry which is preliminary data.</text>
</comment>
<feature type="transmembrane region" description="Helical" evidence="1">
    <location>
        <begin position="130"/>
        <end position="149"/>
    </location>
</feature>
<evidence type="ECO:0000313" key="2">
    <source>
        <dbReference type="EMBL" id="OXR45138.1"/>
    </source>
</evidence>
<dbReference type="EMBL" id="NGAF01000005">
    <property type="protein sequence ID" value="OXR45138.1"/>
    <property type="molecule type" value="Genomic_DNA"/>
</dbReference>
<gene>
    <name evidence="2" type="ORF">B7C42_03095</name>
</gene>
<evidence type="ECO:0000256" key="1">
    <source>
        <dbReference type="SAM" id="Phobius"/>
    </source>
</evidence>
<proteinExistence type="predicted"/>
<feature type="transmembrane region" description="Helical" evidence="1">
    <location>
        <begin position="30"/>
        <end position="55"/>
    </location>
</feature>
<dbReference type="AlphaFoldDB" id="A0A231H8H2"/>
<reference evidence="2 3" key="1">
    <citation type="submission" date="2017-07" db="EMBL/GenBank/DDBJ databases">
        <title>First draft Genome Sequence of Nocardia cerradoensis isolated from human infection.</title>
        <authorList>
            <person name="Carrasco G."/>
        </authorList>
    </citation>
    <scope>NUCLEOTIDE SEQUENCE [LARGE SCALE GENOMIC DNA]</scope>
    <source>
        <strain evidence="2 3">CNM20130759</strain>
    </source>
</reference>
<sequence length="181" mass="18686">MLCVGLSALFYAYCYEESDSCAVGTRGAGRAAAAVAVVDFTAIGLSSWLGVLEFFGHPPMKIAGFPIWWAAIDALDVVLGGLIVYLLISRLRGWSTAWFVLVPSIALGAASGIVGWPISTPLNSEWGMPAKYLCALASIALSLACLHFLSRALPKVAETVGEGAGGPAGRAPVADLDAVGS</sequence>
<feature type="transmembrane region" description="Helical" evidence="1">
    <location>
        <begin position="67"/>
        <end position="88"/>
    </location>
</feature>